<dbReference type="GeneID" id="5176400"/>
<keyword evidence="2" id="KW-1185">Reference proteome</keyword>
<dbReference type="InterPro" id="IPR007786">
    <property type="entry name" value="LEF-9"/>
</dbReference>
<dbReference type="RefSeq" id="YP_758375.1">
    <property type="nucleotide sequence ID" value="NC_008348.1"/>
</dbReference>
<organismHost>
    <name type="scientific">Lepidoptera</name>
    <name type="common">moths &amp; butterflies</name>
    <dbReference type="NCBI Taxonomy" id="7088"/>
</organismHost>
<dbReference type="Pfam" id="PF05094">
    <property type="entry name" value="LEF-9"/>
    <property type="match status" value="1"/>
</dbReference>
<reference evidence="1 2" key="1">
    <citation type="journal article" date="2007" name="Virus Genes">
        <title>Genome sequence of Leucania seperata nucleopolyhedrovirus.</title>
        <authorList>
            <person name="Xiao H."/>
            <person name="Qi Y."/>
        </authorList>
    </citation>
    <scope>NUCLEOTIDE SEQUENCE [LARGE SCALE GENOMIC DNA]</scope>
    <source>
        <strain evidence="1 2">AH1</strain>
    </source>
</reference>
<dbReference type="GO" id="GO:0019083">
    <property type="term" value="P:viral transcription"/>
    <property type="evidence" value="ECO:0007669"/>
    <property type="project" value="InterPro"/>
</dbReference>
<sequence length="543" mass="62300">MSLVLSKTNGKRSRVEFLNKEQTKFNLLVDPRNIENGYFMNLETFRVFLKNLICDLKKIKINFFNSLIEQLISVYSEHTERNEHTETLSELIMATSIVITDLPSNVFLKKLKTNKFTDEIDYLIMPNFILWDHNFIIFLNKSFNSKHDLGLVDIYGSLQKTKLTHGVIKDQLQSKNGYAGQYMYSTFLNTASFYANVQCFNGTNEIIPPKASIHRYYGRDVSNLRAWTTRHPNISQLSTQISTVIEPDDYSDWNVKIGLGTFTGANRDCDGDKEVITFLPRPNSLIDLECMIYGDPRYNFICFDKNRLSFVSQQIYYLYRAVDKIETILATVPVCLKLWKSYDRRWTFASRLDMLLRDCALVLSSNASRLLFEALIELIDKEEMVCGDAELKHLSGEFEAVIESGAKGSHNLVASTKNYKSTQVSDIETIADRAIKGLNNHITSHNRVKIGGGDIYHNTTVLQNVYIKNDAICYKRDGCRLMSICALPSEFLFPEHLIDLFLDEPLESVFWHTSSSSLSLLLSDETTMRRKRFKSKANSCVDV</sequence>
<accession>Q0IL41</accession>
<proteinExistence type="predicted"/>
<dbReference type="EMBL" id="AY394490">
    <property type="protein sequence ID" value="AAR28842.1"/>
    <property type="molecule type" value="Genomic_DNA"/>
</dbReference>
<organism evidence="1 2">
    <name type="scientific">Leucania separata nucleopolyhedrovirus</name>
    <name type="common">LsNPV</name>
    <dbReference type="NCBI Taxonomy" id="1307956"/>
    <lineage>
        <taxon>Viruses</taxon>
        <taxon>Viruses incertae sedis</taxon>
        <taxon>Naldaviricetes</taxon>
        <taxon>Lefavirales</taxon>
        <taxon>Baculoviridae</taxon>
        <taxon>Alphabaculovirus</taxon>
        <taxon>Alphabaculovirus leseparatae</taxon>
    </lineage>
</organism>
<evidence type="ECO:0000313" key="1">
    <source>
        <dbReference type="EMBL" id="AAR28842.1"/>
    </source>
</evidence>
<dbReference type="KEGG" id="vg:5176400"/>
<evidence type="ECO:0000313" key="2">
    <source>
        <dbReference type="Proteomes" id="UP000201737"/>
    </source>
</evidence>
<reference evidence="1 2" key="2">
    <citation type="journal article" date="2007" name="Virus Res.">
        <title>P13 of Leucania separata multiple nuclear polyhedrosis virus affected the polyhedra and budded virions yields of AcMNPV.</title>
        <authorList>
            <person name="Du E.Q."/>
            <person name="Yan F."/>
            <person name="Jin W.X."/>
            <person name="Lu N."/>
            <person name="Xiao H.Z."/>
            <person name="Lu S.Y."/>
            <person name="Qi Y.P."/>
        </authorList>
    </citation>
    <scope>NUCLEOTIDE SEQUENCE [LARGE SCALE GENOMIC DNA]</scope>
    <source>
        <strain evidence="1 2">AH1</strain>
    </source>
</reference>
<name>Q0IL41_NPVLS</name>
<protein>
    <submittedName>
        <fullName evidence="1">Lef-9</fullName>
    </submittedName>
</protein>
<dbReference type="Proteomes" id="UP000201737">
    <property type="component" value="Segment"/>
</dbReference>
<dbReference type="OrthoDB" id="4939at10239"/>